<keyword evidence="12" id="KW-1185">Reference proteome</keyword>
<accession>A0A1H4FMF7</accession>
<gene>
    <name evidence="9" type="primary">mltF</name>
    <name evidence="11" type="ORF">SAMN02982996_03127</name>
</gene>
<evidence type="ECO:0000259" key="10">
    <source>
        <dbReference type="SMART" id="SM00062"/>
    </source>
</evidence>
<dbReference type="SMART" id="SM00062">
    <property type="entry name" value="PBPb"/>
    <property type="match status" value="1"/>
</dbReference>
<dbReference type="Pfam" id="PF00497">
    <property type="entry name" value="SBP_bac_3"/>
    <property type="match status" value="1"/>
</dbReference>
<evidence type="ECO:0000256" key="1">
    <source>
        <dbReference type="ARBA" id="ARBA00001420"/>
    </source>
</evidence>
<dbReference type="InterPro" id="IPR023703">
    <property type="entry name" value="MltF"/>
</dbReference>
<dbReference type="InterPro" id="IPR000189">
    <property type="entry name" value="Transglyc_AS"/>
</dbReference>
<evidence type="ECO:0000256" key="2">
    <source>
        <dbReference type="ARBA" id="ARBA00007734"/>
    </source>
</evidence>
<keyword evidence="5 9" id="KW-0472">Membrane</keyword>
<feature type="domain" description="Solute-binding protein family 3/N-terminal" evidence="10">
    <location>
        <begin position="44"/>
        <end position="268"/>
    </location>
</feature>
<evidence type="ECO:0000256" key="7">
    <source>
        <dbReference type="ARBA" id="ARBA00023239"/>
    </source>
</evidence>
<comment type="catalytic activity">
    <reaction evidence="1 9">
        <text>Exolytic cleavage of the (1-&gt;4)-beta-glycosidic linkage between N-acetylmuramic acid (MurNAc) and N-acetylglucosamine (GlcNAc) residues in peptidoglycan, from either the reducing or the non-reducing ends of the peptidoglycan chains, with concomitant formation of a 1,6-anhydrobond in the MurNAc residue.</text>
        <dbReference type="EC" id="4.2.2.n1"/>
    </reaction>
</comment>
<comment type="domain">
    <text evidence="9">The N-terminal domain does not have lytic activity and probably modulates enzymatic activity. The C-terminal domain is the catalytic active domain.</text>
</comment>
<dbReference type="InterPro" id="IPR023346">
    <property type="entry name" value="Lysozyme-like_dom_sf"/>
</dbReference>
<dbReference type="NCBIfam" id="NF008112">
    <property type="entry name" value="PRK10859.1"/>
    <property type="match status" value="1"/>
</dbReference>
<dbReference type="EC" id="4.2.2.n1" evidence="9"/>
<dbReference type="InterPro" id="IPR001638">
    <property type="entry name" value="Solute-binding_3/MltF_N"/>
</dbReference>
<dbReference type="InterPro" id="IPR008258">
    <property type="entry name" value="Transglycosylase_SLT_dom_1"/>
</dbReference>
<dbReference type="GO" id="GO:0008933">
    <property type="term" value="F:peptidoglycan lytic transglycosylase activity"/>
    <property type="evidence" value="ECO:0007669"/>
    <property type="project" value="UniProtKB-UniRule"/>
</dbReference>
<comment type="similarity">
    <text evidence="3">Belongs to the bacterial solute-binding protein 3 family.</text>
</comment>
<evidence type="ECO:0000256" key="6">
    <source>
        <dbReference type="ARBA" id="ARBA00023237"/>
    </source>
</evidence>
<evidence type="ECO:0000256" key="8">
    <source>
        <dbReference type="ARBA" id="ARBA00023316"/>
    </source>
</evidence>
<evidence type="ECO:0000256" key="3">
    <source>
        <dbReference type="ARBA" id="ARBA00010333"/>
    </source>
</evidence>
<dbReference type="Pfam" id="PF01464">
    <property type="entry name" value="SLT"/>
    <property type="match status" value="1"/>
</dbReference>
<dbReference type="CDD" id="cd13403">
    <property type="entry name" value="MLTF-like"/>
    <property type="match status" value="1"/>
</dbReference>
<feature type="active site" evidence="9">
    <location>
        <position position="313"/>
    </location>
</feature>
<dbReference type="FunFam" id="1.10.530.10:FF:000003">
    <property type="entry name" value="Membrane-bound lytic murein transglycosylase F"/>
    <property type="match status" value="1"/>
</dbReference>
<keyword evidence="8 9" id="KW-0961">Cell wall biogenesis/degradation</keyword>
<dbReference type="STRING" id="71657.SAMN02982996_03127"/>
<dbReference type="RefSeq" id="WP_074729338.1">
    <property type="nucleotide sequence ID" value="NZ_FNQS01000014.1"/>
</dbReference>
<feature type="region of interest" description="LT domain" evidence="9">
    <location>
        <begin position="269"/>
        <end position="488"/>
    </location>
</feature>
<comment type="similarity">
    <text evidence="2">Belongs to the transglycosylase Slt family.</text>
</comment>
<name>A0A1H4FMF7_9GAMM</name>
<dbReference type="EMBL" id="FNQS01000014">
    <property type="protein sequence ID" value="SEA98321.1"/>
    <property type="molecule type" value="Genomic_DNA"/>
</dbReference>
<dbReference type="CDD" id="cd01009">
    <property type="entry name" value="PBP2_YfhD_N"/>
    <property type="match status" value="1"/>
</dbReference>
<dbReference type="SUPFAM" id="SSF53850">
    <property type="entry name" value="Periplasmic binding protein-like II"/>
    <property type="match status" value="1"/>
</dbReference>
<dbReference type="Gene3D" id="1.10.530.10">
    <property type="match status" value="1"/>
</dbReference>
<reference evidence="11 12" key="1">
    <citation type="submission" date="2016-10" db="EMBL/GenBank/DDBJ databases">
        <authorList>
            <person name="de Groot N.N."/>
        </authorList>
    </citation>
    <scope>NUCLEOTIDE SEQUENCE [LARGE SCALE GENOMIC DNA]</scope>
    <source>
        <strain evidence="11 12">ATCC 29281</strain>
    </source>
</reference>
<evidence type="ECO:0000313" key="11">
    <source>
        <dbReference type="EMBL" id="SEA98321.1"/>
    </source>
</evidence>
<dbReference type="PROSITE" id="PS00922">
    <property type="entry name" value="TRANSGLYCOSYLASE"/>
    <property type="match status" value="1"/>
</dbReference>
<dbReference type="GO" id="GO:0071555">
    <property type="term" value="P:cell wall organization"/>
    <property type="evidence" value="ECO:0007669"/>
    <property type="project" value="UniProtKB-KW"/>
</dbReference>
<evidence type="ECO:0000256" key="4">
    <source>
        <dbReference type="ARBA" id="ARBA00022729"/>
    </source>
</evidence>
<comment type="subcellular location">
    <subcellularLocation>
        <location evidence="9">Cell outer membrane</location>
        <topology evidence="9">Peripheral membrane protein</topology>
    </subcellularLocation>
    <text evidence="9">Attached to the inner leaflet of the outer membrane.</text>
</comment>
<dbReference type="Proteomes" id="UP000187280">
    <property type="component" value="Unassembled WGS sequence"/>
</dbReference>
<keyword evidence="7 9" id="KW-0456">Lyase</keyword>
<dbReference type="PANTHER" id="PTHR35936:SF32">
    <property type="entry name" value="MEMBRANE-BOUND LYTIC MUREIN TRANSGLYCOSYLASE F"/>
    <property type="match status" value="1"/>
</dbReference>
<dbReference type="GO" id="GO:0009253">
    <property type="term" value="P:peptidoglycan catabolic process"/>
    <property type="evidence" value="ECO:0007669"/>
    <property type="project" value="TreeGrafter"/>
</dbReference>
<proteinExistence type="inferred from homology"/>
<dbReference type="GO" id="GO:0016998">
    <property type="term" value="P:cell wall macromolecule catabolic process"/>
    <property type="evidence" value="ECO:0007669"/>
    <property type="project" value="UniProtKB-UniRule"/>
</dbReference>
<dbReference type="PANTHER" id="PTHR35936">
    <property type="entry name" value="MEMBRANE-BOUND LYTIC MUREIN TRANSGLYCOSYLASE F"/>
    <property type="match status" value="1"/>
</dbReference>
<keyword evidence="6 9" id="KW-0998">Cell outer membrane</keyword>
<dbReference type="eggNOG" id="COG4623">
    <property type="taxonomic scope" value="Bacteria"/>
</dbReference>
<comment type="similarity">
    <text evidence="9">In the C-terminal section; belongs to the transglycosylase Slt family.</text>
</comment>
<dbReference type="GO" id="GO:0009279">
    <property type="term" value="C:cell outer membrane"/>
    <property type="evidence" value="ECO:0007669"/>
    <property type="project" value="UniProtKB-SubCell"/>
</dbReference>
<dbReference type="GeneID" id="97765968"/>
<dbReference type="AlphaFoldDB" id="A0A1H4FMF7"/>
<comment type="caution">
    <text evidence="9">Lacks conserved residue(s) required for the propagation of feature annotation.</text>
</comment>
<dbReference type="Gene3D" id="3.40.190.10">
    <property type="entry name" value="Periplasmic binding protein-like II"/>
    <property type="match status" value="2"/>
</dbReference>
<comment type="similarity">
    <text evidence="9">In the N-terminal section; belongs to the bacterial solute-binding protein 3 family.</text>
</comment>
<organism evidence="11 12">
    <name type="scientific">Lonsdalea quercina</name>
    <dbReference type="NCBI Taxonomy" id="71657"/>
    <lineage>
        <taxon>Bacteria</taxon>
        <taxon>Pseudomonadati</taxon>
        <taxon>Pseudomonadota</taxon>
        <taxon>Gammaproteobacteria</taxon>
        <taxon>Enterobacterales</taxon>
        <taxon>Pectobacteriaceae</taxon>
        <taxon>Lonsdalea</taxon>
    </lineage>
</organism>
<evidence type="ECO:0000256" key="9">
    <source>
        <dbReference type="HAMAP-Rule" id="MF_02016"/>
    </source>
</evidence>
<sequence length="488" mass="55024">MKRLTINYFFIGVIALLLALALWPNIPWRSSQDDQLRQILSRGELRVSTVVSPLTYSLHRGSPSGLDYELAKRFADYLGVKLVVSTRRNIDELFTDLDNGDADMLAAGLIYSDDRTQSFRAGPSYYSVSQQLVYRLGSPRPTSLGKLKGRLAVLSGSAQISTLREQRSKQFPNLTWETSTNVSELDLLKQVVDGRLDYTIADSISVGLLQRIYPQLAVAFDLSDEEPVNWYMRQTHDDSLSAAMLDFFSRIAEDGSLARLEEKYLGHVGEFDYVDTTTFLNAIDNTLPGLRSLFERYATEMDWKLLAAISYQESHWNPLATSPTGVRGLMMLTRTTAESLAVVDRLNPEESIRGGAKYLSLMMQRMPNSIPDDEKIWFALAAYNMGYAHLMDARKLTEKQKGDPNSWADVKMRLPMLSQKRYYQQTANGYARGHEAYNYVENIRRYMISLVGYLTEKENKAQHVKQAGEGYPAVSPALVQSGMSSSGK</sequence>
<dbReference type="SUPFAM" id="SSF53955">
    <property type="entry name" value="Lysozyme-like"/>
    <property type="match status" value="1"/>
</dbReference>
<dbReference type="HAMAP" id="MF_02016">
    <property type="entry name" value="MltF"/>
    <property type="match status" value="1"/>
</dbReference>
<keyword evidence="4 9" id="KW-0732">Signal</keyword>
<protein>
    <recommendedName>
        <fullName evidence="9">Membrane-bound lytic murein transglycosylase F</fullName>
        <ecNumber evidence="9">4.2.2.n1</ecNumber>
    </recommendedName>
    <alternativeName>
        <fullName evidence="9">Murein lyase F</fullName>
    </alternativeName>
</protein>
<evidence type="ECO:0000256" key="5">
    <source>
        <dbReference type="ARBA" id="ARBA00023136"/>
    </source>
</evidence>
<comment type="function">
    <text evidence="9">Murein-degrading enzyme that degrades murein glycan strands and insoluble, high-molecular weight murein sacculi, with the concomitant formation of a 1,6-anhydromuramoyl product. Lytic transglycosylases (LTs) play an integral role in the metabolism of the peptidoglycan (PG) sacculus. Their lytic action creates space within the PG sacculus to allow for its expansion as well as for the insertion of various structures such as secretion systems and flagella.</text>
</comment>
<evidence type="ECO:0000313" key="12">
    <source>
        <dbReference type="Proteomes" id="UP000187280"/>
    </source>
</evidence>